<evidence type="ECO:0000313" key="1">
    <source>
        <dbReference type="EMBL" id="PTX52652.1"/>
    </source>
</evidence>
<evidence type="ECO:0000313" key="2">
    <source>
        <dbReference type="Proteomes" id="UP000244224"/>
    </source>
</evidence>
<name>A0A2T6B9F3_9RHOB</name>
<keyword evidence="2" id="KW-1185">Reference proteome</keyword>
<accession>A0A2T6B9F3</accession>
<comment type="caution">
    <text evidence="1">The sequence shown here is derived from an EMBL/GenBank/DDBJ whole genome shotgun (WGS) entry which is preliminary data.</text>
</comment>
<dbReference type="AlphaFoldDB" id="A0A2T6B9F3"/>
<dbReference type="EMBL" id="QBKP01000002">
    <property type="protein sequence ID" value="PTX52652.1"/>
    <property type="molecule type" value="Genomic_DNA"/>
</dbReference>
<organism evidence="1 2">
    <name type="scientific">Gemmobacter caeni</name>
    <dbReference type="NCBI Taxonomy" id="589035"/>
    <lineage>
        <taxon>Bacteria</taxon>
        <taxon>Pseudomonadati</taxon>
        <taxon>Pseudomonadota</taxon>
        <taxon>Alphaproteobacteria</taxon>
        <taxon>Rhodobacterales</taxon>
        <taxon>Paracoccaceae</taxon>
        <taxon>Gemmobacter</taxon>
    </lineage>
</organism>
<dbReference type="RefSeq" id="WP_158640751.1">
    <property type="nucleotide sequence ID" value="NZ_QBKP01000002.1"/>
</dbReference>
<protein>
    <submittedName>
        <fullName evidence="1">Uncharacterized protein</fullName>
    </submittedName>
</protein>
<proteinExistence type="predicted"/>
<dbReference type="Proteomes" id="UP000244224">
    <property type="component" value="Unassembled WGS sequence"/>
</dbReference>
<gene>
    <name evidence="1" type="ORF">C8N34_102470</name>
</gene>
<dbReference type="OrthoDB" id="10006720at2"/>
<reference evidence="1 2" key="1">
    <citation type="submission" date="2018-04" db="EMBL/GenBank/DDBJ databases">
        <title>Genomic Encyclopedia of Archaeal and Bacterial Type Strains, Phase II (KMG-II): from individual species to whole genera.</title>
        <authorList>
            <person name="Goeker M."/>
        </authorList>
    </citation>
    <scope>NUCLEOTIDE SEQUENCE [LARGE SCALE GENOMIC DNA]</scope>
    <source>
        <strain evidence="1 2">DSM 21823</strain>
    </source>
</reference>
<sequence>MMIRIFAGAMNRMICRRDGPAFEPEPPIGFDTFHQRTRAQFRPAAPPDREPDFVSPGRSVYWDLGDRVLRASDHWTGQNGCAEIGGCHWTYEGACRPGSWEAGECLYAEFKRRVRIIPTRHATAADLALARILLEGGGGADPKRLAGAPVPDWARVAPRGTLAALPAQELLRARPELARVLTADERVVRRILEAGEVPLPARIS</sequence>